<dbReference type="KEGG" id="trr:M419DRAFT_131390"/>
<evidence type="ECO:0000313" key="1">
    <source>
        <dbReference type="EMBL" id="ETS00741.1"/>
    </source>
</evidence>
<dbReference type="EMBL" id="KI911151">
    <property type="protein sequence ID" value="ETS00741.1"/>
    <property type="molecule type" value="Genomic_DNA"/>
</dbReference>
<dbReference type="OrthoDB" id="3350591at2759"/>
<gene>
    <name evidence="1" type="ORF">M419DRAFT_131390</name>
</gene>
<dbReference type="InterPro" id="IPR022085">
    <property type="entry name" value="OpdG"/>
</dbReference>
<dbReference type="HOGENOM" id="CLU_035263_2_1_1"/>
<dbReference type="PANTHER" id="PTHR38797">
    <property type="entry name" value="NUCLEAR PORE COMPLEX PROTEIN NUP85-RELATED"/>
    <property type="match status" value="1"/>
</dbReference>
<name>A0A024S8C0_HYPJR</name>
<dbReference type="Pfam" id="PF12311">
    <property type="entry name" value="DUF3632"/>
    <property type="match status" value="1"/>
</dbReference>
<proteinExistence type="predicted"/>
<protein>
    <submittedName>
        <fullName evidence="1">Uncharacterized protein</fullName>
    </submittedName>
</protein>
<dbReference type="InterPro" id="IPR053204">
    <property type="entry name" value="Oxopyrrolidines_Biosynth-assoc"/>
</dbReference>
<evidence type="ECO:0000313" key="2">
    <source>
        <dbReference type="Proteomes" id="UP000024376"/>
    </source>
</evidence>
<sequence length="285" mass="31098">MPPSPIDVSSLVTESKLSPDIQARLSPLLDAAITNNSADTTSSSTDVIEAAAAAAIDEACPRNEDAESFLWPLWTLLIDISKRIPLNDDGGDDERINSLVGIVASLKAKQGGTVDIWGSSHDLWSDLPLFGAVMREEWNGSPDFDSSPEDAAKIAQWLSLNSFAARLLGASAQSWTNFALWELRDGLEEPLPNGHARDTRLLTASEWIIHAGRVLYDEVRNNVQLNEQEARALRPGSLLEGGSSGFNEQRWTFWKKRLQELSAGASDTAKARTQKALEVMDSLEA</sequence>
<organism evidence="1 2">
    <name type="scientific">Hypocrea jecorina (strain ATCC 56765 / BCRC 32924 / NRRL 11460 / Rut C-30)</name>
    <name type="common">Trichoderma reesei</name>
    <dbReference type="NCBI Taxonomy" id="1344414"/>
    <lineage>
        <taxon>Eukaryota</taxon>
        <taxon>Fungi</taxon>
        <taxon>Dikarya</taxon>
        <taxon>Ascomycota</taxon>
        <taxon>Pezizomycotina</taxon>
        <taxon>Sordariomycetes</taxon>
        <taxon>Hypocreomycetidae</taxon>
        <taxon>Hypocreales</taxon>
        <taxon>Hypocreaceae</taxon>
        <taxon>Trichoderma</taxon>
    </lineage>
</organism>
<reference evidence="2" key="1">
    <citation type="journal article" date="2013" name="Ind. Biotechnol.">
        <title>Comparative genomics analysis of Trichoderma reesei strains.</title>
        <authorList>
            <person name="Koike H."/>
            <person name="Aerts A."/>
            <person name="LaButti K."/>
            <person name="Grigoriev I.V."/>
            <person name="Baker S.E."/>
        </authorList>
    </citation>
    <scope>NUCLEOTIDE SEQUENCE [LARGE SCALE GENOMIC DNA]</scope>
    <source>
        <strain evidence="2">ATCC 56765 / BCRC 32924 / NRRL 11460 / Rut C-30</strain>
    </source>
</reference>
<dbReference type="AlphaFoldDB" id="A0A024S8C0"/>
<accession>A0A024S8C0</accession>
<dbReference type="Proteomes" id="UP000024376">
    <property type="component" value="Unassembled WGS sequence"/>
</dbReference>
<dbReference type="PANTHER" id="PTHR38797:SF4">
    <property type="entry name" value="NUCLEAR PORE COMPLEX PROTEIN NUP85"/>
    <property type="match status" value="1"/>
</dbReference>